<comment type="caution">
    <text evidence="6">The sequence shown here is derived from an EMBL/GenBank/DDBJ whole genome shotgun (WGS) entry which is preliminary data.</text>
</comment>
<dbReference type="PROSITE" id="PS00211">
    <property type="entry name" value="ABC_TRANSPORTER_1"/>
    <property type="match status" value="1"/>
</dbReference>
<keyword evidence="7" id="KW-1185">Reference proteome</keyword>
<dbReference type="InterPro" id="IPR003593">
    <property type="entry name" value="AAA+_ATPase"/>
</dbReference>
<comment type="similarity">
    <text evidence="1">Belongs to the ABC transporter superfamily. Ycf16 family.</text>
</comment>
<dbReference type="AlphaFoldDB" id="A0A936Z4W0"/>
<dbReference type="InterPro" id="IPR027417">
    <property type="entry name" value="P-loop_NTPase"/>
</dbReference>
<accession>A0A936Z4W0</accession>
<dbReference type="SUPFAM" id="SSF52540">
    <property type="entry name" value="P-loop containing nucleoside triphosphate hydrolases"/>
    <property type="match status" value="1"/>
</dbReference>
<dbReference type="NCBIfam" id="TIGR01978">
    <property type="entry name" value="sufC"/>
    <property type="match status" value="1"/>
</dbReference>
<evidence type="ECO:0000313" key="7">
    <source>
        <dbReference type="Proteomes" id="UP000599109"/>
    </source>
</evidence>
<feature type="domain" description="ABC transporter" evidence="5">
    <location>
        <begin position="8"/>
        <end position="252"/>
    </location>
</feature>
<dbReference type="CDD" id="cd03217">
    <property type="entry name" value="ABC_FeS_Assembly"/>
    <property type="match status" value="1"/>
</dbReference>
<dbReference type="GO" id="GO:0016887">
    <property type="term" value="F:ATP hydrolysis activity"/>
    <property type="evidence" value="ECO:0007669"/>
    <property type="project" value="InterPro"/>
</dbReference>
<protein>
    <submittedName>
        <fullName evidence="6">Fe-S cluster assembly ATPase SufC</fullName>
    </submittedName>
</protein>
<evidence type="ECO:0000313" key="6">
    <source>
        <dbReference type="EMBL" id="MBL0394004.1"/>
    </source>
</evidence>
<dbReference type="InterPro" id="IPR003439">
    <property type="entry name" value="ABC_transporter-like_ATP-bd"/>
</dbReference>
<evidence type="ECO:0000259" key="5">
    <source>
        <dbReference type="PROSITE" id="PS50893"/>
    </source>
</evidence>
<evidence type="ECO:0000256" key="3">
    <source>
        <dbReference type="ARBA" id="ARBA00022741"/>
    </source>
</evidence>
<dbReference type="Proteomes" id="UP000599109">
    <property type="component" value="Unassembled WGS sequence"/>
</dbReference>
<dbReference type="PANTHER" id="PTHR43204:SF1">
    <property type="entry name" value="ABC TRANSPORTER I FAMILY MEMBER 6, CHLOROPLASTIC"/>
    <property type="match status" value="1"/>
</dbReference>
<dbReference type="RefSeq" id="WP_201676675.1">
    <property type="nucleotide sequence ID" value="NZ_JAEQNE010000007.1"/>
</dbReference>
<evidence type="ECO:0000256" key="4">
    <source>
        <dbReference type="ARBA" id="ARBA00022840"/>
    </source>
</evidence>
<dbReference type="InterPro" id="IPR010230">
    <property type="entry name" value="FeS-cluster_ATPase_SufC"/>
</dbReference>
<gene>
    <name evidence="6" type="primary">sufC</name>
    <name evidence="6" type="ORF">JJ685_22895</name>
</gene>
<dbReference type="SMART" id="SM00382">
    <property type="entry name" value="AAA"/>
    <property type="match status" value="1"/>
</dbReference>
<dbReference type="GO" id="GO:0005524">
    <property type="term" value="F:ATP binding"/>
    <property type="evidence" value="ECO:0007669"/>
    <property type="project" value="UniProtKB-KW"/>
</dbReference>
<dbReference type="Gene3D" id="3.40.50.300">
    <property type="entry name" value="P-loop containing nucleotide triphosphate hydrolases"/>
    <property type="match status" value="1"/>
</dbReference>
<keyword evidence="2" id="KW-1003">Cell membrane</keyword>
<dbReference type="InterPro" id="IPR017871">
    <property type="entry name" value="ABC_transporter-like_CS"/>
</dbReference>
<dbReference type="PANTHER" id="PTHR43204">
    <property type="entry name" value="ABC TRANSPORTER I FAMILY MEMBER 6, CHLOROPLASTIC"/>
    <property type="match status" value="1"/>
</dbReference>
<keyword evidence="2" id="KW-0472">Membrane</keyword>
<sequence length="256" mass="26902">MNTSTSLLEVRDLRVAVGEHTVLQSVSLQVAAGAVVVLMGANGSGKSSLGLALAGHPRYRVTGGSARLAGEDLLAMGVEQRARAGLFLSFQAPPDIPGVKNNLFVRTAVNAVREARGEAPLDAFDFLGAARQTAARVGLPDAMLNRPVNDGFSGGERKRNELLQLALLRPRLAILDEIDSGMDVDGVRAVLDLVASLRAQGTGFLVISHYQQMIESLAPDAVLRLEQGRIAESGDLALARAIARTGYARTAEAAVA</sequence>
<dbReference type="Pfam" id="PF00005">
    <property type="entry name" value="ABC_tran"/>
    <property type="match status" value="1"/>
</dbReference>
<keyword evidence="4" id="KW-0067">ATP-binding</keyword>
<dbReference type="EMBL" id="JAEQNE010000007">
    <property type="protein sequence ID" value="MBL0394004.1"/>
    <property type="molecule type" value="Genomic_DNA"/>
</dbReference>
<dbReference type="PROSITE" id="PS50893">
    <property type="entry name" value="ABC_TRANSPORTER_2"/>
    <property type="match status" value="1"/>
</dbReference>
<keyword evidence="3" id="KW-0547">Nucleotide-binding</keyword>
<evidence type="ECO:0000256" key="1">
    <source>
        <dbReference type="ARBA" id="ARBA00006216"/>
    </source>
</evidence>
<reference evidence="6 7" key="1">
    <citation type="journal article" date="2017" name="Int. J. Syst. Evol. Microbiol.">
        <title>Ramlibacter monticola sp. nov., isolated from forest soil.</title>
        <authorList>
            <person name="Chaudhary D.K."/>
            <person name="Kim J."/>
        </authorList>
    </citation>
    <scope>NUCLEOTIDE SEQUENCE [LARGE SCALE GENOMIC DNA]</scope>
    <source>
        <strain evidence="6 7">KACC 19175</strain>
    </source>
</reference>
<proteinExistence type="inferred from homology"/>
<evidence type="ECO:0000256" key="2">
    <source>
        <dbReference type="ARBA" id="ARBA00022475"/>
    </source>
</evidence>
<organism evidence="6 7">
    <name type="scientific">Ramlibacter monticola</name>
    <dbReference type="NCBI Taxonomy" id="1926872"/>
    <lineage>
        <taxon>Bacteria</taxon>
        <taxon>Pseudomonadati</taxon>
        <taxon>Pseudomonadota</taxon>
        <taxon>Betaproteobacteria</taxon>
        <taxon>Burkholderiales</taxon>
        <taxon>Comamonadaceae</taxon>
        <taxon>Ramlibacter</taxon>
    </lineage>
</organism>
<name>A0A936Z4W0_9BURK</name>